<name>A0A2D4K7L7_9SAUR</name>
<organism evidence="1">
    <name type="scientific">Micrurus paraensis</name>
    <dbReference type="NCBI Taxonomy" id="1970185"/>
    <lineage>
        <taxon>Eukaryota</taxon>
        <taxon>Metazoa</taxon>
        <taxon>Chordata</taxon>
        <taxon>Craniata</taxon>
        <taxon>Vertebrata</taxon>
        <taxon>Euteleostomi</taxon>
        <taxon>Lepidosauria</taxon>
        <taxon>Squamata</taxon>
        <taxon>Bifurcata</taxon>
        <taxon>Unidentata</taxon>
        <taxon>Episquamata</taxon>
        <taxon>Toxicofera</taxon>
        <taxon>Serpentes</taxon>
        <taxon>Colubroidea</taxon>
        <taxon>Elapidae</taxon>
        <taxon>Elapinae</taxon>
        <taxon>Micrurus</taxon>
    </lineage>
</organism>
<dbReference type="AlphaFoldDB" id="A0A2D4K7L7"/>
<dbReference type="EMBL" id="IACL01038721">
    <property type="protein sequence ID" value="LAB04664.1"/>
    <property type="molecule type" value="Transcribed_RNA"/>
</dbReference>
<reference evidence="1" key="2">
    <citation type="submission" date="2017-11" db="EMBL/GenBank/DDBJ databases">
        <title>Coralsnake Venomics: Analyses of Venom Gland Transcriptomes and Proteomes of Six Brazilian Taxa.</title>
        <authorList>
            <person name="Aird S.D."/>
            <person name="Jorge da Silva N."/>
            <person name="Qiu L."/>
            <person name="Villar-Briones A."/>
            <person name="Aparecida-Saddi V."/>
            <person name="Campos-Telles M.P."/>
            <person name="Grau M."/>
            <person name="Mikheyev A.S."/>
        </authorList>
    </citation>
    <scope>NUCLEOTIDE SEQUENCE</scope>
    <source>
        <tissue evidence="1">Venom_gland</tissue>
    </source>
</reference>
<reference evidence="1" key="1">
    <citation type="submission" date="2017-07" db="EMBL/GenBank/DDBJ databases">
        <authorList>
            <person name="Mikheyev A."/>
            <person name="Grau M."/>
        </authorList>
    </citation>
    <scope>NUCLEOTIDE SEQUENCE</scope>
    <source>
        <tissue evidence="1">Venom_gland</tissue>
    </source>
</reference>
<proteinExistence type="predicted"/>
<evidence type="ECO:0000313" key="1">
    <source>
        <dbReference type="EMBL" id="LAB04664.1"/>
    </source>
</evidence>
<protein>
    <submittedName>
        <fullName evidence="1">Uncharacterized protein</fullName>
    </submittedName>
</protein>
<sequence>MASPRAAVQLYAKKKKENQSKSCTCKSPPVADVRARLPVKIVSQGIHTSGREVKFEGAMNASGLLSEDFGPALPSKERNQEKGNCERLVDLPQALCSRPRGSEEGFPP</sequence>
<accession>A0A2D4K7L7</accession>